<comment type="similarity">
    <text evidence="2 9">Belongs to the glycosyl hydrolase 10 (cellulase F) family.</text>
</comment>
<evidence type="ECO:0000313" key="11">
    <source>
        <dbReference type="EMBL" id="MXO85854.1"/>
    </source>
</evidence>
<evidence type="ECO:0000256" key="9">
    <source>
        <dbReference type="RuleBase" id="RU361174"/>
    </source>
</evidence>
<keyword evidence="5 9" id="KW-0378">Hydrolase</keyword>
<organism evidence="11 12">
    <name type="scientific">Parapontixanthobacter aurantiacus</name>
    <dbReference type="NCBI Taxonomy" id="1463599"/>
    <lineage>
        <taxon>Bacteria</taxon>
        <taxon>Pseudomonadati</taxon>
        <taxon>Pseudomonadota</taxon>
        <taxon>Alphaproteobacteria</taxon>
        <taxon>Sphingomonadales</taxon>
        <taxon>Erythrobacteraceae</taxon>
        <taxon>Parapontixanthobacter</taxon>
    </lineage>
</organism>
<dbReference type="SMART" id="SM00633">
    <property type="entry name" value="Glyco_10"/>
    <property type="match status" value="1"/>
</dbReference>
<accession>A0A844ZE96</accession>
<dbReference type="Proteomes" id="UP000433104">
    <property type="component" value="Unassembled WGS sequence"/>
</dbReference>
<evidence type="ECO:0000256" key="5">
    <source>
        <dbReference type="ARBA" id="ARBA00022801"/>
    </source>
</evidence>
<dbReference type="EMBL" id="WTYW01000001">
    <property type="protein sequence ID" value="MXO85854.1"/>
    <property type="molecule type" value="Genomic_DNA"/>
</dbReference>
<evidence type="ECO:0000256" key="3">
    <source>
        <dbReference type="ARBA" id="ARBA00022651"/>
    </source>
</evidence>
<dbReference type="InterPro" id="IPR001000">
    <property type="entry name" value="GH10_dom"/>
</dbReference>
<comment type="caution">
    <text evidence="11">The sequence shown here is derived from an EMBL/GenBank/DDBJ whole genome shotgun (WGS) entry which is preliminary data.</text>
</comment>
<feature type="domain" description="GH10" evidence="10">
    <location>
        <begin position="74"/>
        <end position="397"/>
    </location>
</feature>
<evidence type="ECO:0000256" key="7">
    <source>
        <dbReference type="ARBA" id="ARBA00023295"/>
    </source>
</evidence>
<keyword evidence="12" id="KW-1185">Reference proteome</keyword>
<dbReference type="AlphaFoldDB" id="A0A844ZE96"/>
<evidence type="ECO:0000313" key="12">
    <source>
        <dbReference type="Proteomes" id="UP000433104"/>
    </source>
</evidence>
<dbReference type="PROSITE" id="PS51318">
    <property type="entry name" value="TAT"/>
    <property type="match status" value="1"/>
</dbReference>
<dbReference type="RefSeq" id="WP_160682202.1">
    <property type="nucleotide sequence ID" value="NZ_WTYW01000001.1"/>
</dbReference>
<dbReference type="PANTHER" id="PTHR31490:SF88">
    <property type="entry name" value="BETA-XYLANASE"/>
    <property type="match status" value="1"/>
</dbReference>
<keyword evidence="8 9" id="KW-0624">Polysaccharide degradation</keyword>
<gene>
    <name evidence="11" type="ORF">GRI38_07385</name>
</gene>
<keyword evidence="4" id="KW-0732">Signal</keyword>
<evidence type="ECO:0000256" key="8">
    <source>
        <dbReference type="ARBA" id="ARBA00023326"/>
    </source>
</evidence>
<comment type="catalytic activity">
    <reaction evidence="1 9">
        <text>Endohydrolysis of (1-&gt;4)-beta-D-xylosidic linkages in xylans.</text>
        <dbReference type="EC" id="3.2.1.8"/>
    </reaction>
</comment>
<evidence type="ECO:0000256" key="2">
    <source>
        <dbReference type="ARBA" id="ARBA00007495"/>
    </source>
</evidence>
<dbReference type="Pfam" id="PF00331">
    <property type="entry name" value="Glyco_hydro_10"/>
    <property type="match status" value="1"/>
</dbReference>
<dbReference type="PANTHER" id="PTHR31490">
    <property type="entry name" value="GLYCOSYL HYDROLASE"/>
    <property type="match status" value="1"/>
</dbReference>
<dbReference type="InterPro" id="IPR044846">
    <property type="entry name" value="GH10"/>
</dbReference>
<keyword evidence="6 9" id="KW-0119">Carbohydrate metabolism</keyword>
<dbReference type="SUPFAM" id="SSF51445">
    <property type="entry name" value="(Trans)glycosidases"/>
    <property type="match status" value="1"/>
</dbReference>
<evidence type="ECO:0000256" key="4">
    <source>
        <dbReference type="ARBA" id="ARBA00022729"/>
    </source>
</evidence>
<dbReference type="InterPro" id="IPR017853">
    <property type="entry name" value="GH"/>
</dbReference>
<dbReference type="Gene3D" id="3.20.20.80">
    <property type="entry name" value="Glycosidases"/>
    <property type="match status" value="1"/>
</dbReference>
<reference evidence="11 12" key="1">
    <citation type="submission" date="2019-12" db="EMBL/GenBank/DDBJ databases">
        <title>Genomic-based taxomic classification of the family Erythrobacteraceae.</title>
        <authorList>
            <person name="Xu L."/>
        </authorList>
    </citation>
    <scope>NUCLEOTIDE SEQUENCE [LARGE SCALE GENOMIC DNA]</scope>
    <source>
        <strain evidence="11 12">MCCC 1A09962</strain>
    </source>
</reference>
<proteinExistence type="inferred from homology"/>
<sequence>MPDRFELSRRHALAGMAAMPLVSCGGMSAGNSAPPESAPTVALTGEAYPKPSLETLAQRGGRHFGSAIASTPGRTDAGSVQNPRYTDLIKAECGMVVPENEMKWQTVRPSPDTFDFSRMDDIARWSQANGLALRGHTLLWHRPQWFPDWLNNYDFGANPATEAARLLTKHIEAVTTRYKGLITSYDVVNEAIDHDRNDTIETSLSRAMGSPEEVIDLAFRSAREQLPDGQLVYNDYMSWEPQHQKHNEDVLRLLEGMVSRGVPVDALGIQSHIELFEIDPATGVGPYMEREWRRFLDEVTGMGLRLLITEFDVKDRELPSNIAERDSKVADYTRRYFDVMLDYDAHLDDILMWGMIDKFNWLQYFDPAKRADGLEVRGTPYTSNYEPKPMRTAIAEALAAAA</sequence>
<dbReference type="EC" id="3.2.1.8" evidence="9"/>
<name>A0A844ZE96_9SPHN</name>
<evidence type="ECO:0000256" key="6">
    <source>
        <dbReference type="ARBA" id="ARBA00023277"/>
    </source>
</evidence>
<keyword evidence="7 9" id="KW-0326">Glycosidase</keyword>
<protein>
    <recommendedName>
        <fullName evidence="9">Beta-xylanase</fullName>
        <ecNumber evidence="9">3.2.1.8</ecNumber>
    </recommendedName>
</protein>
<dbReference type="OrthoDB" id="9815836at2"/>
<dbReference type="PRINTS" id="PR00134">
    <property type="entry name" value="GLHYDRLASE10"/>
</dbReference>
<keyword evidence="3" id="KW-0858">Xylan degradation</keyword>
<dbReference type="GO" id="GO:0031176">
    <property type="term" value="F:endo-1,4-beta-xylanase activity"/>
    <property type="evidence" value="ECO:0007669"/>
    <property type="project" value="UniProtKB-EC"/>
</dbReference>
<evidence type="ECO:0000256" key="1">
    <source>
        <dbReference type="ARBA" id="ARBA00000681"/>
    </source>
</evidence>
<dbReference type="PROSITE" id="PS51760">
    <property type="entry name" value="GH10_2"/>
    <property type="match status" value="1"/>
</dbReference>
<evidence type="ECO:0000259" key="10">
    <source>
        <dbReference type="PROSITE" id="PS51760"/>
    </source>
</evidence>
<dbReference type="GO" id="GO:0045493">
    <property type="term" value="P:xylan catabolic process"/>
    <property type="evidence" value="ECO:0007669"/>
    <property type="project" value="UniProtKB-KW"/>
</dbReference>
<dbReference type="InterPro" id="IPR006311">
    <property type="entry name" value="TAT_signal"/>
</dbReference>